<dbReference type="InterPro" id="IPR004242">
    <property type="entry name" value="Transposase_21"/>
</dbReference>
<dbReference type="OrthoDB" id="6613063at2759"/>
<dbReference type="VEuPathDB" id="FungiDB:TRICI_004483"/>
<gene>
    <name evidence="1" type="ORF">TRICI_004483</name>
</gene>
<sequence>MSLFTDGINPWLSKTEEHTVFVIVVHNLPKKDRILSRNMFIPMIVPKRKPNADTDVLSFIQPLIDDLVQMSSGFWTYDGHTRQEVLLKAHLVFVGGDMPAVSSLTGFKGVQSYYPCRCCEIRKEKGNIGPYHVGAREEDLDDTGLSDQASPIFNLGSIDLPWSFLFDIMHLFYENITQSFLKLMMGDCYQFGRRIMNRAQKAKLKEAVIELNSQLPPHTERLPLDLFKFTNTGGLCHMKAADWKTLVELFPTFFFFHRCHSEVPEASMLDRIEYGLKNVIWRLQLIIDGEREDKCKKISTPTHSLLHLMDYVRQAGPLRQHWSFGMERMCKIPKQMSVATQKPLVALANQACLRFLAQLSGCCSKRKEMDADEGPEKEGIAFSDHKLAVDEVGKLEISLKVPTNDFYYKCNEHTTKFHRKVRTKRGAFTSRSIRPENSRVAFRNYGKTLFGQIVAIVEPIESGLTFAVVERCPDEAISWMSAKPAVLYHGQSAVGPMIDVAVFYKKHLIDYYPPLFVAVELDDLMALFYLVPYVYGDRIYPVKKTYHIHCPDYIFPELAKPSTENGADS</sequence>
<protein>
    <submittedName>
        <fullName evidence="1">Uncharacterized protein</fullName>
    </submittedName>
</protein>
<accession>A0A642V0S2</accession>
<dbReference type="Pfam" id="PF02992">
    <property type="entry name" value="Transposase_21"/>
    <property type="match status" value="1"/>
</dbReference>
<comment type="caution">
    <text evidence="1">The sequence shown here is derived from an EMBL/GenBank/DDBJ whole genome shotgun (WGS) entry which is preliminary data.</text>
</comment>
<reference evidence="1" key="1">
    <citation type="journal article" date="2019" name="G3 (Bethesda)">
        <title>Genome Assemblies of Two Rare Opportunistic Yeast Pathogens: Diutina rugosa (syn. Candida rugosa) and Trichomonascus ciferrii (syn. Candida ciferrii).</title>
        <authorList>
            <person name="Mixao V."/>
            <person name="Saus E."/>
            <person name="Hansen A.P."/>
            <person name="Lass-Florl C."/>
            <person name="Gabaldon T."/>
        </authorList>
    </citation>
    <scope>NUCLEOTIDE SEQUENCE</scope>
    <source>
        <strain evidence="1">CBS 4856</strain>
    </source>
</reference>
<dbReference type="PANTHER" id="PTHR46579:SF1">
    <property type="entry name" value="F5_8 TYPE C DOMAIN-CONTAINING PROTEIN"/>
    <property type="match status" value="1"/>
</dbReference>
<name>A0A642V0S2_9ASCO</name>
<dbReference type="EMBL" id="SWFS01000339">
    <property type="protein sequence ID" value="KAA8909502.1"/>
    <property type="molecule type" value="Genomic_DNA"/>
</dbReference>
<organism evidence="1 2">
    <name type="scientific">Trichomonascus ciferrii</name>
    <dbReference type="NCBI Taxonomy" id="44093"/>
    <lineage>
        <taxon>Eukaryota</taxon>
        <taxon>Fungi</taxon>
        <taxon>Dikarya</taxon>
        <taxon>Ascomycota</taxon>
        <taxon>Saccharomycotina</taxon>
        <taxon>Dipodascomycetes</taxon>
        <taxon>Dipodascales</taxon>
        <taxon>Trichomonascaceae</taxon>
        <taxon>Trichomonascus</taxon>
        <taxon>Trichomonascus ciferrii complex</taxon>
    </lineage>
</organism>
<evidence type="ECO:0000313" key="1">
    <source>
        <dbReference type="EMBL" id="KAA8909502.1"/>
    </source>
</evidence>
<dbReference type="PANTHER" id="PTHR46579">
    <property type="entry name" value="F5/8 TYPE C DOMAIN-CONTAINING PROTEIN-RELATED"/>
    <property type="match status" value="1"/>
</dbReference>
<keyword evidence="2" id="KW-1185">Reference proteome</keyword>
<evidence type="ECO:0000313" key="2">
    <source>
        <dbReference type="Proteomes" id="UP000761534"/>
    </source>
</evidence>
<dbReference type="Proteomes" id="UP000761534">
    <property type="component" value="Unassembled WGS sequence"/>
</dbReference>
<proteinExistence type="predicted"/>
<dbReference type="AlphaFoldDB" id="A0A642V0S2"/>